<dbReference type="InterPro" id="IPR007848">
    <property type="entry name" value="Small_mtfrase_dom"/>
</dbReference>
<keyword evidence="3 6" id="KW-0489">Methyltransferase</keyword>
<dbReference type="InterPro" id="IPR017237">
    <property type="entry name" value="RLMG"/>
</dbReference>
<name>A0A0M2V235_9GAMM</name>
<organism evidence="9 10">
    <name type="scientific">Arsukibacterium ikkense</name>
    <dbReference type="NCBI Taxonomy" id="336831"/>
    <lineage>
        <taxon>Bacteria</taxon>
        <taxon>Pseudomonadati</taxon>
        <taxon>Pseudomonadota</taxon>
        <taxon>Gammaproteobacteria</taxon>
        <taxon>Chromatiales</taxon>
        <taxon>Chromatiaceae</taxon>
        <taxon>Arsukibacterium</taxon>
    </lineage>
</organism>
<dbReference type="GO" id="GO:0005737">
    <property type="term" value="C:cytoplasm"/>
    <property type="evidence" value="ECO:0007669"/>
    <property type="project" value="UniProtKB-SubCell"/>
</dbReference>
<evidence type="ECO:0000313" key="10">
    <source>
        <dbReference type="Proteomes" id="UP000034228"/>
    </source>
</evidence>
<feature type="domain" description="Methyltransferase small" evidence="7">
    <location>
        <begin position="208"/>
        <end position="378"/>
    </location>
</feature>
<evidence type="ECO:0000259" key="8">
    <source>
        <dbReference type="Pfam" id="PF26049"/>
    </source>
</evidence>
<dbReference type="GO" id="GO:0003676">
    <property type="term" value="F:nucleic acid binding"/>
    <property type="evidence" value="ECO:0007669"/>
    <property type="project" value="InterPro"/>
</dbReference>
<dbReference type="PATRIC" id="fig|336831.14.peg.44"/>
<dbReference type="Proteomes" id="UP000034228">
    <property type="component" value="Unassembled WGS sequence"/>
</dbReference>
<proteinExistence type="inferred from homology"/>
<dbReference type="InterPro" id="IPR058679">
    <property type="entry name" value="RlmG_N"/>
</dbReference>
<dbReference type="Pfam" id="PF26049">
    <property type="entry name" value="RLMG_N"/>
    <property type="match status" value="1"/>
</dbReference>
<dbReference type="SUPFAM" id="SSF53335">
    <property type="entry name" value="S-adenosyl-L-methionine-dependent methyltransferases"/>
    <property type="match status" value="1"/>
</dbReference>
<dbReference type="AlphaFoldDB" id="A0A0M2V235"/>
<dbReference type="EC" id="2.1.1.174" evidence="6"/>
<comment type="similarity">
    <text evidence="6">Belongs to the methyltransferase superfamily. RlmG family.</text>
</comment>
<dbReference type="EMBL" id="LAHO01000016">
    <property type="protein sequence ID" value="KKO44439.1"/>
    <property type="molecule type" value="Genomic_DNA"/>
</dbReference>
<gene>
    <name evidence="6" type="primary">rlmG</name>
    <name evidence="9" type="ORF">WG68_15405</name>
</gene>
<dbReference type="OrthoDB" id="29650at2"/>
<dbReference type="InterPro" id="IPR046977">
    <property type="entry name" value="RsmC/RlmG"/>
</dbReference>
<accession>A0A0M2V235</accession>
<evidence type="ECO:0000256" key="1">
    <source>
        <dbReference type="ARBA" id="ARBA00022490"/>
    </source>
</evidence>
<feature type="domain" description="RlmG N-terminal" evidence="8">
    <location>
        <begin position="2"/>
        <end position="187"/>
    </location>
</feature>
<protein>
    <recommendedName>
        <fullName evidence="6">Ribosomal RNA large subunit methyltransferase G</fullName>
        <ecNumber evidence="6">2.1.1.174</ecNumber>
    </recommendedName>
    <alternativeName>
        <fullName evidence="6">23S rRNA m2G1835 methyltransferase</fullName>
    </alternativeName>
    <alternativeName>
        <fullName evidence="6">rRNA (guanine-N(2)-)-methyltransferase RlmG</fullName>
    </alternativeName>
</protein>
<dbReference type="STRING" id="336831.WG68_15405"/>
<dbReference type="HAMAP" id="MF_01859">
    <property type="entry name" value="23SrRNA_methyltr_G"/>
    <property type="match status" value="1"/>
</dbReference>
<dbReference type="InterPro" id="IPR002052">
    <property type="entry name" value="DNA_methylase_N6_adenine_CS"/>
</dbReference>
<evidence type="ECO:0000256" key="2">
    <source>
        <dbReference type="ARBA" id="ARBA00022552"/>
    </source>
</evidence>
<keyword evidence="1 6" id="KW-0963">Cytoplasm</keyword>
<comment type="function">
    <text evidence="6">Specifically methylates the guanine in position 1835 (m2G1835) of 23S rRNA.</text>
</comment>
<evidence type="ECO:0000256" key="3">
    <source>
        <dbReference type="ARBA" id="ARBA00022603"/>
    </source>
</evidence>
<reference evidence="9 10" key="1">
    <citation type="submission" date="2015-03" db="EMBL/GenBank/DDBJ databases">
        <title>Draft genome sequences of two protease-producing strains of Arsukibacterium isolated from two cold and alkaline environments.</title>
        <authorList>
            <person name="Lylloff J.E."/>
            <person name="Skov L.B."/>
            <person name="Jepsen M."/>
            <person name="Hallin P.F."/>
            <person name="Sorensen S.J."/>
            <person name="Stougaard P."/>
            <person name="Glaring M.A."/>
        </authorList>
    </citation>
    <scope>NUCLEOTIDE SEQUENCE [LARGE SCALE GENOMIC DNA]</scope>
    <source>
        <strain evidence="9 10">GCM72</strain>
    </source>
</reference>
<keyword evidence="10" id="KW-1185">Reference proteome</keyword>
<evidence type="ECO:0000256" key="6">
    <source>
        <dbReference type="HAMAP-Rule" id="MF_01859"/>
    </source>
</evidence>
<dbReference type="Pfam" id="PF05175">
    <property type="entry name" value="MTS"/>
    <property type="match status" value="1"/>
</dbReference>
<comment type="caution">
    <text evidence="9">The sequence shown here is derived from an EMBL/GenBank/DDBJ whole genome shotgun (WGS) entry which is preliminary data.</text>
</comment>
<dbReference type="CDD" id="cd02440">
    <property type="entry name" value="AdoMet_MTases"/>
    <property type="match status" value="1"/>
</dbReference>
<keyword evidence="5 6" id="KW-0949">S-adenosyl-L-methionine</keyword>
<evidence type="ECO:0000256" key="4">
    <source>
        <dbReference type="ARBA" id="ARBA00022679"/>
    </source>
</evidence>
<dbReference type="GO" id="GO:0052916">
    <property type="term" value="F:23S rRNA (guanine(1835)-N(2))-methyltransferase activity"/>
    <property type="evidence" value="ECO:0007669"/>
    <property type="project" value="UniProtKB-EC"/>
</dbReference>
<keyword evidence="2 6" id="KW-0698">rRNA processing</keyword>
<dbReference type="InterPro" id="IPR029063">
    <property type="entry name" value="SAM-dependent_MTases_sf"/>
</dbReference>
<dbReference type="RefSeq" id="WP_046558618.1">
    <property type="nucleotide sequence ID" value="NZ_LAHO01000016.1"/>
</dbReference>
<evidence type="ECO:0000259" key="7">
    <source>
        <dbReference type="Pfam" id="PF05175"/>
    </source>
</evidence>
<keyword evidence="4 6" id="KW-0808">Transferase</keyword>
<dbReference type="PROSITE" id="PS00092">
    <property type="entry name" value="N6_MTASE"/>
    <property type="match status" value="1"/>
</dbReference>
<evidence type="ECO:0000256" key="5">
    <source>
        <dbReference type="ARBA" id="ARBA00022691"/>
    </source>
</evidence>
<evidence type="ECO:0000313" key="9">
    <source>
        <dbReference type="EMBL" id="KKO44439.1"/>
    </source>
</evidence>
<dbReference type="PIRSF" id="PIRSF037565">
    <property type="entry name" value="RRNA_m2G_Mtase_RsmD_prd"/>
    <property type="match status" value="1"/>
</dbReference>
<sequence length="384" mass="42279">MNTQFQFGQINLTLQRWPLNQPNRSLQAWDAADELLIDAANSAINEYQQAHATTPQLLIINDSFGALSCALAHCPQVSSTDSYLAKQAIAHNRAANALDSQPLVSYDSVTPLPATADIVLLKLPNNHSYLSFILSQLAAVVNSSTVILAAAKAKDINRNVLDMFDKQLGQAQASLTVKKCRLIRCQAGPAKTQPLFPLQWPLEESGFILVNHANVFAREKLDLGARFLLQHLPQDTAGQLIIDLGCGNGVLGLTMLKQQPDMHMVFTDESYMAVASAKANVELNIPQCLASAEFIVDDCLASQPDQTADQIICNPPFHQQQTVTTHIATQMFAEAKRVLKRGGRLRIVANRHLNYQQQLQRLFGHCQQLAANPKFVILEAIKRS</sequence>
<dbReference type="PANTHER" id="PTHR47816">
    <property type="entry name" value="RIBOSOMAL RNA SMALL SUBUNIT METHYLTRANSFERASE C"/>
    <property type="match status" value="1"/>
</dbReference>
<dbReference type="PANTHER" id="PTHR47816:SF5">
    <property type="entry name" value="RIBOSOMAL RNA LARGE SUBUNIT METHYLTRANSFERASE G"/>
    <property type="match status" value="1"/>
</dbReference>
<comment type="subcellular location">
    <subcellularLocation>
        <location evidence="6">Cytoplasm</location>
    </subcellularLocation>
</comment>
<dbReference type="Gene3D" id="3.40.50.150">
    <property type="entry name" value="Vaccinia Virus protein VP39"/>
    <property type="match status" value="2"/>
</dbReference>
<comment type="catalytic activity">
    <reaction evidence="6">
        <text>guanosine(1835) in 23S rRNA + S-adenosyl-L-methionine = N(2)-methylguanosine(1835) in 23S rRNA + S-adenosyl-L-homocysteine + H(+)</text>
        <dbReference type="Rhea" id="RHEA:42744"/>
        <dbReference type="Rhea" id="RHEA-COMP:10217"/>
        <dbReference type="Rhea" id="RHEA-COMP:10218"/>
        <dbReference type="ChEBI" id="CHEBI:15378"/>
        <dbReference type="ChEBI" id="CHEBI:57856"/>
        <dbReference type="ChEBI" id="CHEBI:59789"/>
        <dbReference type="ChEBI" id="CHEBI:74269"/>
        <dbReference type="ChEBI" id="CHEBI:74481"/>
        <dbReference type="EC" id="2.1.1.174"/>
    </reaction>
</comment>